<evidence type="ECO:0000259" key="4">
    <source>
        <dbReference type="PROSITE" id="PS50174"/>
    </source>
</evidence>
<organism evidence="5 6">
    <name type="scientific">Oedothorax gibbosus</name>
    <dbReference type="NCBI Taxonomy" id="931172"/>
    <lineage>
        <taxon>Eukaryota</taxon>
        <taxon>Metazoa</taxon>
        <taxon>Ecdysozoa</taxon>
        <taxon>Arthropoda</taxon>
        <taxon>Chelicerata</taxon>
        <taxon>Arachnida</taxon>
        <taxon>Araneae</taxon>
        <taxon>Araneomorphae</taxon>
        <taxon>Entelegynae</taxon>
        <taxon>Araneoidea</taxon>
        <taxon>Linyphiidae</taxon>
        <taxon>Erigoninae</taxon>
        <taxon>Oedothorax</taxon>
    </lineage>
</organism>
<evidence type="ECO:0000313" key="5">
    <source>
        <dbReference type="EMBL" id="KAG8197422.1"/>
    </source>
</evidence>
<keyword evidence="6" id="KW-1185">Reference proteome</keyword>
<dbReference type="PANTHER" id="PTHR21032">
    <property type="entry name" value="G PATCH DOMAIN-CONTAINING PROTEIN 11"/>
    <property type="match status" value="1"/>
</dbReference>
<dbReference type="Pfam" id="PF13821">
    <property type="entry name" value="DUF4187"/>
    <property type="match status" value="1"/>
</dbReference>
<proteinExistence type="inferred from homology"/>
<sequence>MSDEDDYMSSTFLEVKEDVRPGLLPKAAKRKLEIEKKRIESNKIFKVKSRKELEEESRNIGLDSAIGSDNIGFAMLQKMGYKPGMKLGPQKSTTSDRGLMEPIRVKVKNDKGGLGREEEIRKRIEKRETKRQKIKFYREKETEILTEEFRERMRNKCGDRQAMRDLIKCQKVCQQLDEENGVREPMRPWFWYQQEKEVDDKEDEEEEEDEETVDDLLPEEKINFITEYIHPKYFYCVWCCIKFENEEDLNSNCPGPEKFNHEDLFDE</sequence>
<dbReference type="SMART" id="SM00443">
    <property type="entry name" value="G_patch"/>
    <property type="match status" value="1"/>
</dbReference>
<evidence type="ECO:0000256" key="3">
    <source>
        <dbReference type="ARBA" id="ARBA00030688"/>
    </source>
</evidence>
<dbReference type="EMBL" id="JAFNEN010000055">
    <property type="protein sequence ID" value="KAG8197422.1"/>
    <property type="molecule type" value="Genomic_DNA"/>
</dbReference>
<dbReference type="GO" id="GO:0003676">
    <property type="term" value="F:nucleic acid binding"/>
    <property type="evidence" value="ECO:0007669"/>
    <property type="project" value="InterPro"/>
</dbReference>
<dbReference type="AlphaFoldDB" id="A0AAV6VL65"/>
<dbReference type="Proteomes" id="UP000827092">
    <property type="component" value="Unassembled WGS sequence"/>
</dbReference>
<dbReference type="Pfam" id="PF01585">
    <property type="entry name" value="G-patch"/>
    <property type="match status" value="1"/>
</dbReference>
<reference evidence="5 6" key="1">
    <citation type="journal article" date="2022" name="Nat. Ecol. Evol.">
        <title>A masculinizing supergene underlies an exaggerated male reproductive morph in a spider.</title>
        <authorList>
            <person name="Hendrickx F."/>
            <person name="De Corte Z."/>
            <person name="Sonet G."/>
            <person name="Van Belleghem S.M."/>
            <person name="Kostlbacher S."/>
            <person name="Vangestel C."/>
        </authorList>
    </citation>
    <scope>NUCLEOTIDE SEQUENCE [LARGE SCALE GENOMIC DNA]</scope>
    <source>
        <strain evidence="5">W744_W776</strain>
    </source>
</reference>
<accession>A0AAV6VL65</accession>
<protein>
    <recommendedName>
        <fullName evidence="2">G patch domain-containing protein 11</fullName>
    </recommendedName>
    <alternativeName>
        <fullName evidence="3">Coiled-coil domain-containing protein 75</fullName>
    </alternativeName>
</protein>
<dbReference type="InterPro" id="IPR000467">
    <property type="entry name" value="G_patch_dom"/>
</dbReference>
<dbReference type="PROSITE" id="PS50174">
    <property type="entry name" value="G_PATCH"/>
    <property type="match status" value="1"/>
</dbReference>
<comment type="similarity">
    <text evidence="1">Belongs to the GPATCH11 family.</text>
</comment>
<comment type="caution">
    <text evidence="5">The sequence shown here is derived from an EMBL/GenBank/DDBJ whole genome shotgun (WGS) entry which is preliminary data.</text>
</comment>
<name>A0AAV6VL65_9ARAC</name>
<evidence type="ECO:0000256" key="1">
    <source>
        <dbReference type="ARBA" id="ARBA00007140"/>
    </source>
</evidence>
<gene>
    <name evidence="5" type="ORF">JTE90_014907</name>
</gene>
<dbReference type="InterPro" id="IPR039249">
    <property type="entry name" value="GPATCH11"/>
</dbReference>
<dbReference type="GO" id="GO:0000776">
    <property type="term" value="C:kinetochore"/>
    <property type="evidence" value="ECO:0007669"/>
    <property type="project" value="TreeGrafter"/>
</dbReference>
<evidence type="ECO:0000313" key="6">
    <source>
        <dbReference type="Proteomes" id="UP000827092"/>
    </source>
</evidence>
<dbReference type="PANTHER" id="PTHR21032:SF0">
    <property type="entry name" value="G PATCH DOMAIN-CONTAINING PROTEIN 11"/>
    <property type="match status" value="1"/>
</dbReference>
<evidence type="ECO:0000256" key="2">
    <source>
        <dbReference type="ARBA" id="ARBA00021978"/>
    </source>
</evidence>
<feature type="domain" description="G-patch" evidence="4">
    <location>
        <begin position="68"/>
        <end position="119"/>
    </location>
</feature>
<dbReference type="SMART" id="SM01173">
    <property type="entry name" value="DUF4187"/>
    <property type="match status" value="1"/>
</dbReference>
<dbReference type="InterPro" id="IPR025239">
    <property type="entry name" value="DUF4187"/>
</dbReference>